<evidence type="ECO:0000256" key="2">
    <source>
        <dbReference type="ARBA" id="ARBA00023139"/>
    </source>
</evidence>
<evidence type="ECO:0000256" key="4">
    <source>
        <dbReference type="SAM" id="MobiDB-lite"/>
    </source>
</evidence>
<comment type="caution">
    <text evidence="5">The sequence shown here is derived from an EMBL/GenBank/DDBJ whole genome shotgun (WGS) entry which is preliminary data.</text>
</comment>
<evidence type="ECO:0000313" key="5">
    <source>
        <dbReference type="EMBL" id="THW48835.1"/>
    </source>
</evidence>
<keyword evidence="2" id="KW-0564">Palmitate</keyword>
<dbReference type="Pfam" id="PF15811">
    <property type="entry name" value="SVIP"/>
    <property type="match status" value="1"/>
</dbReference>
<keyword evidence="1" id="KW-0519">Myristate</keyword>
<dbReference type="AlphaFoldDB" id="A0A4S8YDG7"/>
<evidence type="ECO:0000313" key="6">
    <source>
        <dbReference type="Proteomes" id="UP000310687"/>
    </source>
</evidence>
<feature type="region of interest" description="Disordered" evidence="4">
    <location>
        <begin position="89"/>
        <end position="142"/>
    </location>
</feature>
<feature type="compositionally biased region" description="Basic and acidic residues" evidence="4">
    <location>
        <begin position="117"/>
        <end position="133"/>
    </location>
</feature>
<name>A0A4S8YDG7_AURPU</name>
<feature type="compositionally biased region" description="Polar residues" evidence="4">
    <location>
        <begin position="11"/>
        <end position="27"/>
    </location>
</feature>
<gene>
    <name evidence="5" type="ORF">D6D22_01996</name>
</gene>
<proteinExistence type="predicted"/>
<organism evidence="5 6">
    <name type="scientific">Aureobasidium pullulans</name>
    <name type="common">Black yeast</name>
    <name type="synonym">Pullularia pullulans</name>
    <dbReference type="NCBI Taxonomy" id="5580"/>
    <lineage>
        <taxon>Eukaryota</taxon>
        <taxon>Fungi</taxon>
        <taxon>Dikarya</taxon>
        <taxon>Ascomycota</taxon>
        <taxon>Pezizomycotina</taxon>
        <taxon>Dothideomycetes</taxon>
        <taxon>Dothideomycetidae</taxon>
        <taxon>Dothideales</taxon>
        <taxon>Saccotheciaceae</taxon>
        <taxon>Aureobasidium</taxon>
    </lineage>
</organism>
<dbReference type="InterPro" id="IPR031632">
    <property type="entry name" value="SVIP"/>
</dbReference>
<keyword evidence="3" id="KW-0449">Lipoprotein</keyword>
<sequence length="142" mass="14917">MGNCFGKPKSDNFSGSGQTLANANSTPAPKPVIAAPNKPVSASYAPTPAQGRVVGGSSPAPSSNDPRVAAAMAAERNTDANAILVMKQERLKSSQSKSQKGKLGKQLDAQKSQSHNKVLDETSRETRLARDADANVEVRTWN</sequence>
<dbReference type="Proteomes" id="UP000310687">
    <property type="component" value="Unassembled WGS sequence"/>
</dbReference>
<dbReference type="EMBL" id="QZAL01000016">
    <property type="protein sequence ID" value="THW48835.1"/>
    <property type="molecule type" value="Genomic_DNA"/>
</dbReference>
<protein>
    <submittedName>
        <fullName evidence="5">Uncharacterized protein</fullName>
    </submittedName>
</protein>
<evidence type="ECO:0000256" key="1">
    <source>
        <dbReference type="ARBA" id="ARBA00022707"/>
    </source>
</evidence>
<reference evidence="5 6" key="1">
    <citation type="submission" date="2018-10" db="EMBL/GenBank/DDBJ databases">
        <title>Fifty Aureobasidium pullulans genomes reveal a recombining polyextremotolerant generalist.</title>
        <authorList>
            <person name="Gostincar C."/>
            <person name="Turk M."/>
            <person name="Zajc J."/>
            <person name="Gunde-Cimerman N."/>
        </authorList>
    </citation>
    <scope>NUCLEOTIDE SEQUENCE [LARGE SCALE GENOMIC DNA]</scope>
    <source>
        <strain evidence="5 6">EXF-11013</strain>
    </source>
</reference>
<accession>A0A4S8YDG7</accession>
<feature type="region of interest" description="Disordered" evidence="4">
    <location>
        <begin position="1"/>
        <end position="69"/>
    </location>
</feature>
<evidence type="ECO:0000256" key="3">
    <source>
        <dbReference type="ARBA" id="ARBA00023288"/>
    </source>
</evidence>